<dbReference type="PANTHER" id="PTHR11560">
    <property type="entry name" value="39S RIBOSOMAL PROTEIN L10, MITOCHONDRIAL"/>
    <property type="match status" value="1"/>
</dbReference>
<dbReference type="InterPro" id="IPR043141">
    <property type="entry name" value="Ribosomal_uL10-like_sf"/>
</dbReference>
<dbReference type="SUPFAM" id="SSF160369">
    <property type="entry name" value="Ribosomal protein L10-like"/>
    <property type="match status" value="1"/>
</dbReference>
<dbReference type="AlphaFoldDB" id="A0A6A6NLL5"/>
<name>A0A6A6NLL5_9PEZI</name>
<gene>
    <name evidence="3" type="ORF">BDY21DRAFT_359309</name>
</gene>
<feature type="compositionally biased region" description="Low complexity" evidence="2">
    <location>
        <begin position="27"/>
        <end position="51"/>
    </location>
</feature>
<dbReference type="Proteomes" id="UP000799766">
    <property type="component" value="Unassembled WGS sequence"/>
</dbReference>
<proteinExistence type="inferred from homology"/>
<evidence type="ECO:0000313" key="4">
    <source>
        <dbReference type="Proteomes" id="UP000799766"/>
    </source>
</evidence>
<dbReference type="OrthoDB" id="360689at2759"/>
<reference evidence="3" key="1">
    <citation type="journal article" date="2020" name="Stud. Mycol.">
        <title>101 Dothideomycetes genomes: a test case for predicting lifestyles and emergence of pathogens.</title>
        <authorList>
            <person name="Haridas S."/>
            <person name="Albert R."/>
            <person name="Binder M."/>
            <person name="Bloem J."/>
            <person name="Labutti K."/>
            <person name="Salamov A."/>
            <person name="Andreopoulos B."/>
            <person name="Baker S."/>
            <person name="Barry K."/>
            <person name="Bills G."/>
            <person name="Bluhm B."/>
            <person name="Cannon C."/>
            <person name="Castanera R."/>
            <person name="Culley D."/>
            <person name="Daum C."/>
            <person name="Ezra D."/>
            <person name="Gonzalez J."/>
            <person name="Henrissat B."/>
            <person name="Kuo A."/>
            <person name="Liang C."/>
            <person name="Lipzen A."/>
            <person name="Lutzoni F."/>
            <person name="Magnuson J."/>
            <person name="Mondo S."/>
            <person name="Nolan M."/>
            <person name="Ohm R."/>
            <person name="Pangilinan J."/>
            <person name="Park H.-J."/>
            <person name="Ramirez L."/>
            <person name="Alfaro M."/>
            <person name="Sun H."/>
            <person name="Tritt A."/>
            <person name="Yoshinaga Y."/>
            <person name="Zwiers L.-H."/>
            <person name="Turgeon B."/>
            <person name="Goodwin S."/>
            <person name="Spatafora J."/>
            <person name="Crous P."/>
            <person name="Grigoriev I."/>
        </authorList>
    </citation>
    <scope>NUCLEOTIDE SEQUENCE</scope>
    <source>
        <strain evidence="3">ATCC 16933</strain>
    </source>
</reference>
<sequence>MPPRIRLQPRLLRGRGPGLSPQQRRWASTPAAQATTPAPPVEQTTRAVPPIQRYPPTQPPSHRRPEFRKSQLLRQYISLLKSSPLIIFFQHNNLRAVEWMGVRRELAAALRKIDAETVEAGRSLPYPNYAAGIKLQVVQTGMLATAVRLVEFYDPATGAGPSLTHPTDPQTQSSAPVADTLATPDDERLSHYLSRHAHHVALHRSQRAKHGLEPLLSGPLALLTFPDVAPEHLATALKILSPSPSFPAPKRRQSPGLYDQRVQAGLSNLMMLGARVEGRIFDGDGVRWVGGIQGGMDGLRSQLVATLQGAGSSLARTLGAAGTSLWWTMESRRDVLKKEESASSTDIPKEE</sequence>
<dbReference type="Gene3D" id="3.30.70.1730">
    <property type="match status" value="1"/>
</dbReference>
<feature type="compositionally biased region" description="Low complexity" evidence="2">
    <location>
        <begin position="1"/>
        <end position="11"/>
    </location>
</feature>
<comment type="similarity">
    <text evidence="1">Belongs to the universal ribosomal protein uL10 family.</text>
</comment>
<evidence type="ECO:0000256" key="1">
    <source>
        <dbReference type="ARBA" id="ARBA00008889"/>
    </source>
</evidence>
<dbReference type="EMBL" id="MU001710">
    <property type="protein sequence ID" value="KAF2452377.1"/>
    <property type="molecule type" value="Genomic_DNA"/>
</dbReference>
<accession>A0A6A6NLL5</accession>
<keyword evidence="4" id="KW-1185">Reference proteome</keyword>
<feature type="region of interest" description="Disordered" evidence="2">
    <location>
        <begin position="1"/>
        <end position="66"/>
    </location>
</feature>
<dbReference type="InterPro" id="IPR047865">
    <property type="entry name" value="Ribosomal_uL10_bac_type"/>
</dbReference>
<protein>
    <submittedName>
        <fullName evidence="3">Uncharacterized protein</fullName>
    </submittedName>
</protein>
<evidence type="ECO:0000256" key="2">
    <source>
        <dbReference type="SAM" id="MobiDB-lite"/>
    </source>
</evidence>
<evidence type="ECO:0000313" key="3">
    <source>
        <dbReference type="EMBL" id="KAF2452377.1"/>
    </source>
</evidence>
<organism evidence="3 4">
    <name type="scientific">Lineolata rhizophorae</name>
    <dbReference type="NCBI Taxonomy" id="578093"/>
    <lineage>
        <taxon>Eukaryota</taxon>
        <taxon>Fungi</taxon>
        <taxon>Dikarya</taxon>
        <taxon>Ascomycota</taxon>
        <taxon>Pezizomycotina</taxon>
        <taxon>Dothideomycetes</taxon>
        <taxon>Dothideomycetes incertae sedis</taxon>
        <taxon>Lineolatales</taxon>
        <taxon>Lineolataceae</taxon>
        <taxon>Lineolata</taxon>
    </lineage>
</organism>